<dbReference type="EMBL" id="QXXQ01000024">
    <property type="protein sequence ID" value="RID89778.1"/>
    <property type="molecule type" value="Genomic_DNA"/>
</dbReference>
<keyword evidence="3" id="KW-0460">Magnesium</keyword>
<sequence>MTHPDIVLSVASGVLRVVAPSGNDGAAANVSTLRVALRTAGDAKGESREVLALPRSPTEDTWGSVGPRVHRWLEQGGIVEIERGSDPKDAVTYAGRVLRERGQSLEGLASAGGDVPPLPDPTPRAERLRAMLAAGALGDAMGAEIEFLDLASLRRRHPDGIRHLPAHRGTTGAITDDTQMTLFTAEGLIRSAVRQAQRGICHPASIIHHAYLRWLVTQGVAPRIAIDADEIGLFRDPRLQARRAPGKTCLSALATARSFGMAARNDSKGCGGVMRLAPMVLLPGRAVEVSGLTHGHPVAALAAQVWIELLSAAWNGTDLRAAAERLATDQDNPATRAIAAALALPGDRQPETVERLGGGWVAEEAVAIALYAALHARDLDEGLQTALLHSGDSDSTAAMAGNLLGLLFPDQVFTHPLQAMVECTDLIDRLARDLDAAFTAEGVADPALFRRYPGV</sequence>
<gene>
    <name evidence="4" type="ORF">D2N39_21455</name>
</gene>
<accession>A0A398BMN2</accession>
<evidence type="ECO:0000313" key="5">
    <source>
        <dbReference type="Proteomes" id="UP000266649"/>
    </source>
</evidence>
<evidence type="ECO:0000313" key="4">
    <source>
        <dbReference type="EMBL" id="RID89778.1"/>
    </source>
</evidence>
<feature type="binding site" evidence="3">
    <location>
        <position position="394"/>
    </location>
    <ligand>
        <name>Mg(2+)</name>
        <dbReference type="ChEBI" id="CHEBI:18420"/>
        <label>1</label>
    </ligand>
</feature>
<dbReference type="PANTHER" id="PTHR16222:SF24">
    <property type="entry name" value="ADP-RIBOSYLHYDROLASE ARH3"/>
    <property type="match status" value="1"/>
</dbReference>
<dbReference type="RefSeq" id="WP_119136796.1">
    <property type="nucleotide sequence ID" value="NZ_QXXQ01000024.1"/>
</dbReference>
<dbReference type="InterPro" id="IPR050792">
    <property type="entry name" value="ADP-ribosylglycohydrolase"/>
</dbReference>
<protein>
    <submittedName>
        <fullName evidence="4">ADP-ribosylglycohydrolase family protein</fullName>
    </submittedName>
</protein>
<keyword evidence="2 4" id="KW-0378">Hydrolase</keyword>
<comment type="caution">
    <text evidence="4">The sequence shown here is derived from an EMBL/GenBank/DDBJ whole genome shotgun (WGS) entry which is preliminary data.</text>
</comment>
<keyword evidence="5" id="KW-1185">Reference proteome</keyword>
<evidence type="ECO:0000256" key="2">
    <source>
        <dbReference type="ARBA" id="ARBA00022801"/>
    </source>
</evidence>
<dbReference type="GO" id="GO:0046872">
    <property type="term" value="F:metal ion binding"/>
    <property type="evidence" value="ECO:0007669"/>
    <property type="project" value="UniProtKB-KW"/>
</dbReference>
<comment type="similarity">
    <text evidence="1">Belongs to the ADP-ribosylglycohydrolase family.</text>
</comment>
<evidence type="ECO:0000256" key="3">
    <source>
        <dbReference type="PIRSR" id="PIRSR605502-1"/>
    </source>
</evidence>
<dbReference type="OrthoDB" id="9806482at2"/>
<evidence type="ECO:0000256" key="1">
    <source>
        <dbReference type="ARBA" id="ARBA00010702"/>
    </source>
</evidence>
<feature type="binding site" evidence="3">
    <location>
        <position position="176"/>
    </location>
    <ligand>
        <name>Mg(2+)</name>
        <dbReference type="ChEBI" id="CHEBI:18420"/>
        <label>1</label>
    </ligand>
</feature>
<organism evidence="4 5">
    <name type="scientific">Gemmobacter lutimaris</name>
    <dbReference type="NCBI Taxonomy" id="2306023"/>
    <lineage>
        <taxon>Bacteria</taxon>
        <taxon>Pseudomonadati</taxon>
        <taxon>Pseudomonadota</taxon>
        <taxon>Alphaproteobacteria</taxon>
        <taxon>Rhodobacterales</taxon>
        <taxon>Paracoccaceae</taxon>
        <taxon>Gemmobacter</taxon>
    </lineage>
</organism>
<feature type="binding site" evidence="3">
    <location>
        <position position="175"/>
    </location>
    <ligand>
        <name>Mg(2+)</name>
        <dbReference type="ChEBI" id="CHEBI:18420"/>
        <label>1</label>
    </ligand>
</feature>
<keyword evidence="3" id="KW-0479">Metal-binding</keyword>
<dbReference type="Gene3D" id="1.10.4080.10">
    <property type="entry name" value="ADP-ribosylation/Crystallin J1"/>
    <property type="match status" value="1"/>
</dbReference>
<proteinExistence type="inferred from homology"/>
<reference evidence="4 5" key="1">
    <citation type="submission" date="2018-09" db="EMBL/GenBank/DDBJ databases">
        <title>Gemmobacter lutimaris sp. nov., a marine bacterium isolated from tidal flat.</title>
        <authorList>
            <person name="Lee D.W."/>
            <person name="Yoo Y."/>
            <person name="Kim J.-J."/>
            <person name="Kim B.S."/>
        </authorList>
    </citation>
    <scope>NUCLEOTIDE SEQUENCE [LARGE SCALE GENOMIC DNA]</scope>
    <source>
        <strain evidence="4 5">YJ-T1-11</strain>
    </source>
</reference>
<dbReference type="InterPro" id="IPR005502">
    <property type="entry name" value="Ribosyl_crysJ1"/>
</dbReference>
<dbReference type="Pfam" id="PF03747">
    <property type="entry name" value="ADP_ribosyl_GH"/>
    <property type="match status" value="1"/>
</dbReference>
<dbReference type="AlphaFoldDB" id="A0A398BMN2"/>
<comment type="cofactor">
    <cofactor evidence="3">
        <name>Mg(2+)</name>
        <dbReference type="ChEBI" id="CHEBI:18420"/>
    </cofactor>
    <text evidence="3">Binds 2 magnesium ions per subunit.</text>
</comment>
<feature type="binding site" evidence="3">
    <location>
        <position position="395"/>
    </location>
    <ligand>
        <name>Mg(2+)</name>
        <dbReference type="ChEBI" id="CHEBI:18420"/>
        <label>1</label>
    </ligand>
</feature>
<name>A0A398BMN2_9RHOB</name>
<dbReference type="SUPFAM" id="SSF101478">
    <property type="entry name" value="ADP-ribosylglycohydrolase"/>
    <property type="match status" value="1"/>
</dbReference>
<dbReference type="Proteomes" id="UP000266649">
    <property type="component" value="Unassembled WGS sequence"/>
</dbReference>
<dbReference type="InterPro" id="IPR036705">
    <property type="entry name" value="Ribosyl_crysJ1_sf"/>
</dbReference>
<dbReference type="PANTHER" id="PTHR16222">
    <property type="entry name" value="ADP-RIBOSYLGLYCOHYDROLASE"/>
    <property type="match status" value="1"/>
</dbReference>
<dbReference type="GO" id="GO:0016787">
    <property type="term" value="F:hydrolase activity"/>
    <property type="evidence" value="ECO:0007669"/>
    <property type="project" value="UniProtKB-KW"/>
</dbReference>
<feature type="binding site" evidence="3">
    <location>
        <position position="392"/>
    </location>
    <ligand>
        <name>Mg(2+)</name>
        <dbReference type="ChEBI" id="CHEBI:18420"/>
        <label>1</label>
    </ligand>
</feature>
<feature type="binding site" evidence="3">
    <location>
        <position position="177"/>
    </location>
    <ligand>
        <name>Mg(2+)</name>
        <dbReference type="ChEBI" id="CHEBI:18420"/>
        <label>1</label>
    </ligand>
</feature>